<reference evidence="3 4" key="1">
    <citation type="submission" date="2018-06" db="EMBL/GenBank/DDBJ databases">
        <title>Genomic Encyclopedia of Type Strains, Phase IV (KMG-IV): sequencing the most valuable type-strain genomes for metagenomic binning, comparative biology and taxonomic classification.</title>
        <authorList>
            <person name="Goeker M."/>
        </authorList>
    </citation>
    <scope>NUCLEOTIDE SEQUENCE [LARGE SCALE GENOMIC DNA]</scope>
    <source>
        <strain evidence="3 4">DSM 44599</strain>
    </source>
</reference>
<proteinExistence type="predicted"/>
<feature type="region of interest" description="Disordered" evidence="1">
    <location>
        <begin position="1"/>
        <end position="24"/>
    </location>
</feature>
<evidence type="ECO:0000256" key="1">
    <source>
        <dbReference type="SAM" id="MobiDB-lite"/>
    </source>
</evidence>
<organism evidence="3 4">
    <name type="scientific">Nocardia puris</name>
    <dbReference type="NCBI Taxonomy" id="208602"/>
    <lineage>
        <taxon>Bacteria</taxon>
        <taxon>Bacillati</taxon>
        <taxon>Actinomycetota</taxon>
        <taxon>Actinomycetes</taxon>
        <taxon>Mycobacteriales</taxon>
        <taxon>Nocardiaceae</taxon>
        <taxon>Nocardia</taxon>
    </lineage>
</organism>
<dbReference type="AlphaFoldDB" id="A0A366DP28"/>
<dbReference type="EMBL" id="QNRE01000004">
    <property type="protein sequence ID" value="RBO91851.1"/>
    <property type="molecule type" value="Genomic_DNA"/>
</dbReference>
<dbReference type="Proteomes" id="UP000252586">
    <property type="component" value="Unassembled WGS sequence"/>
</dbReference>
<comment type="caution">
    <text evidence="3">The sequence shown here is derived from an EMBL/GenBank/DDBJ whole genome shotgun (WGS) entry which is preliminary data.</text>
</comment>
<protein>
    <submittedName>
        <fullName evidence="3">Uncharacterized protein</fullName>
    </submittedName>
</protein>
<keyword evidence="2" id="KW-0472">Membrane</keyword>
<evidence type="ECO:0000313" key="4">
    <source>
        <dbReference type="Proteomes" id="UP000252586"/>
    </source>
</evidence>
<keyword evidence="2" id="KW-1133">Transmembrane helix</keyword>
<keyword evidence="2" id="KW-0812">Transmembrane</keyword>
<sequence>MTDPGRVNRAQMPSGTPEFRFEPGPTGLTVEMTRMALQIGIKPVLRVNGYPLPQARWGTNAVPGPAGQHQVIAGMSQLGMEYGNAVAYVPVIEGHTTRVYYRAPAQVWLNGALGPEPQPTPGVVVMYVAWAVLAVILVLAAGVAVAL</sequence>
<evidence type="ECO:0000256" key="2">
    <source>
        <dbReference type="SAM" id="Phobius"/>
    </source>
</evidence>
<gene>
    <name evidence="3" type="ORF">DFR74_104560</name>
</gene>
<feature type="transmembrane region" description="Helical" evidence="2">
    <location>
        <begin position="124"/>
        <end position="146"/>
    </location>
</feature>
<keyword evidence="4" id="KW-1185">Reference proteome</keyword>
<dbReference type="RefSeq" id="WP_147265837.1">
    <property type="nucleotide sequence ID" value="NZ_CP107943.1"/>
</dbReference>
<evidence type="ECO:0000313" key="3">
    <source>
        <dbReference type="EMBL" id="RBO91851.1"/>
    </source>
</evidence>
<dbReference type="STRING" id="1210090.GCA_001613185_03362"/>
<dbReference type="OrthoDB" id="5180668at2"/>
<accession>A0A366DP28</accession>
<name>A0A366DP28_9NOCA</name>